<reference evidence="2 3" key="1">
    <citation type="submission" date="2019-05" db="EMBL/GenBank/DDBJ databases">
        <title>Another draft genome of Portunus trituberculatus and its Hox gene families provides insights of decapod evolution.</title>
        <authorList>
            <person name="Jeong J.-H."/>
            <person name="Song I."/>
            <person name="Kim S."/>
            <person name="Choi T."/>
            <person name="Kim D."/>
            <person name="Ryu S."/>
            <person name="Kim W."/>
        </authorList>
    </citation>
    <scope>NUCLEOTIDE SEQUENCE [LARGE SCALE GENOMIC DNA]</scope>
    <source>
        <tissue evidence="2">Muscle</tissue>
    </source>
</reference>
<comment type="caution">
    <text evidence="2">The sequence shown here is derived from an EMBL/GenBank/DDBJ whole genome shotgun (WGS) entry which is preliminary data.</text>
</comment>
<sequence length="69" mass="7475">MSGGSVADHADGQEWTGGFCVLTGEGRVTGLLSRPTEANREKAREDKHSGLPWGDRQPRCNQKSVTAMF</sequence>
<dbReference type="Proteomes" id="UP000324222">
    <property type="component" value="Unassembled WGS sequence"/>
</dbReference>
<name>A0A5B7DQE1_PORTR</name>
<evidence type="ECO:0000256" key="1">
    <source>
        <dbReference type="SAM" id="MobiDB-lite"/>
    </source>
</evidence>
<evidence type="ECO:0000313" key="3">
    <source>
        <dbReference type="Proteomes" id="UP000324222"/>
    </source>
</evidence>
<feature type="compositionally biased region" description="Basic and acidic residues" evidence="1">
    <location>
        <begin position="37"/>
        <end position="49"/>
    </location>
</feature>
<feature type="region of interest" description="Disordered" evidence="1">
    <location>
        <begin position="31"/>
        <end position="69"/>
    </location>
</feature>
<dbReference type="AlphaFoldDB" id="A0A5B7DQE1"/>
<keyword evidence="3" id="KW-1185">Reference proteome</keyword>
<organism evidence="2 3">
    <name type="scientific">Portunus trituberculatus</name>
    <name type="common">Swimming crab</name>
    <name type="synonym">Neptunus trituberculatus</name>
    <dbReference type="NCBI Taxonomy" id="210409"/>
    <lineage>
        <taxon>Eukaryota</taxon>
        <taxon>Metazoa</taxon>
        <taxon>Ecdysozoa</taxon>
        <taxon>Arthropoda</taxon>
        <taxon>Crustacea</taxon>
        <taxon>Multicrustacea</taxon>
        <taxon>Malacostraca</taxon>
        <taxon>Eumalacostraca</taxon>
        <taxon>Eucarida</taxon>
        <taxon>Decapoda</taxon>
        <taxon>Pleocyemata</taxon>
        <taxon>Brachyura</taxon>
        <taxon>Eubrachyura</taxon>
        <taxon>Portunoidea</taxon>
        <taxon>Portunidae</taxon>
        <taxon>Portuninae</taxon>
        <taxon>Portunus</taxon>
    </lineage>
</organism>
<feature type="compositionally biased region" description="Polar residues" evidence="1">
    <location>
        <begin position="59"/>
        <end position="69"/>
    </location>
</feature>
<evidence type="ECO:0000313" key="2">
    <source>
        <dbReference type="EMBL" id="MPC23872.1"/>
    </source>
</evidence>
<proteinExistence type="predicted"/>
<accession>A0A5B7DQE1</accession>
<protein>
    <submittedName>
        <fullName evidence="2">Uncharacterized protein</fullName>
    </submittedName>
</protein>
<dbReference type="EMBL" id="VSRR010001264">
    <property type="protein sequence ID" value="MPC23872.1"/>
    <property type="molecule type" value="Genomic_DNA"/>
</dbReference>
<gene>
    <name evidence="2" type="ORF">E2C01_016939</name>
</gene>